<keyword evidence="2" id="KW-1185">Reference proteome</keyword>
<dbReference type="Proteomes" id="UP000798662">
    <property type="component" value="Chromosome 3"/>
</dbReference>
<gene>
    <name evidence="1" type="ORF">I4F81_009686</name>
</gene>
<sequence length="302" mass="33062">MRMLCKGLYCRAAPGAGAPGAHPPLAARHCALTCSLPPPACRVPLPVPCPSRGRLLLLAALALPTHRPGNGVISSAFWLSWNTDTDWTELDVYELGGNATGGPGPGFPYILFMNTHVFRRTGTDITPDTVLSEPCHYVARIPLISRYNVYALDWNAWTISWLFNGRVVRVTENVYHQQDLVLKLDSETMPTWFGLPSGNWRNQTYSVLYLRAWSRTARHVRNDGDGDGTTCHVRTITESRVAPARGHARISKYALQRAPSPGSKQVAGLAEPVPVKGWGAFLGRGPIGRGERFFPPTRVGAA</sequence>
<organism evidence="1 2">
    <name type="scientific">Pyropia yezoensis</name>
    <name type="common">Susabi-nori</name>
    <name type="synonym">Porphyra yezoensis</name>
    <dbReference type="NCBI Taxonomy" id="2788"/>
    <lineage>
        <taxon>Eukaryota</taxon>
        <taxon>Rhodophyta</taxon>
        <taxon>Bangiophyceae</taxon>
        <taxon>Bangiales</taxon>
        <taxon>Bangiaceae</taxon>
        <taxon>Pyropia</taxon>
    </lineage>
</organism>
<name>A0ACC3CAJ1_PYRYE</name>
<dbReference type="EMBL" id="CM020620">
    <property type="protein sequence ID" value="KAK1867179.1"/>
    <property type="molecule type" value="Genomic_DNA"/>
</dbReference>
<reference evidence="1" key="1">
    <citation type="submission" date="2019-11" db="EMBL/GenBank/DDBJ databases">
        <title>Nori genome reveals adaptations in red seaweeds to the harsh intertidal environment.</title>
        <authorList>
            <person name="Wang D."/>
            <person name="Mao Y."/>
        </authorList>
    </citation>
    <scope>NUCLEOTIDE SEQUENCE</scope>
    <source>
        <tissue evidence="1">Gametophyte</tissue>
    </source>
</reference>
<accession>A0ACC3CAJ1</accession>
<evidence type="ECO:0000313" key="1">
    <source>
        <dbReference type="EMBL" id="KAK1867179.1"/>
    </source>
</evidence>
<proteinExistence type="predicted"/>
<evidence type="ECO:0000313" key="2">
    <source>
        <dbReference type="Proteomes" id="UP000798662"/>
    </source>
</evidence>
<protein>
    <submittedName>
        <fullName evidence="1">Uncharacterized protein</fullName>
    </submittedName>
</protein>
<comment type="caution">
    <text evidence="1">The sequence shown here is derived from an EMBL/GenBank/DDBJ whole genome shotgun (WGS) entry which is preliminary data.</text>
</comment>